<dbReference type="Pfam" id="PF13005">
    <property type="entry name" value="zf-IS66"/>
    <property type="match status" value="1"/>
</dbReference>
<gene>
    <name evidence="2" type="ORF">H2C83_06600</name>
</gene>
<evidence type="ECO:0000313" key="2">
    <source>
        <dbReference type="EMBL" id="MBA4601993.1"/>
    </source>
</evidence>
<dbReference type="AlphaFoldDB" id="A0A7W1XRI5"/>
<dbReference type="RefSeq" id="WP_181739069.1">
    <property type="nucleotide sequence ID" value="NZ_JACEOL010000022.1"/>
</dbReference>
<proteinExistence type="predicted"/>
<name>A0A7W1XRI5_9BACL</name>
<keyword evidence="2" id="KW-0479">Metal-binding</keyword>
<keyword evidence="2" id="KW-0862">Zinc</keyword>
<dbReference type="InterPro" id="IPR024474">
    <property type="entry name" value="Znf_dom_IS66"/>
</dbReference>
<keyword evidence="3" id="KW-1185">Reference proteome</keyword>
<dbReference type="EMBL" id="JACEOL010000022">
    <property type="protein sequence ID" value="MBA4601993.1"/>
    <property type="molecule type" value="Genomic_DNA"/>
</dbReference>
<protein>
    <submittedName>
        <fullName evidence="2">IS66 family transposase zinc-finger binding domain-containing protein</fullName>
    </submittedName>
</protein>
<dbReference type="GO" id="GO:0008270">
    <property type="term" value="F:zinc ion binding"/>
    <property type="evidence" value="ECO:0007669"/>
    <property type="project" value="UniProtKB-KW"/>
</dbReference>
<accession>A0A7W1XRI5</accession>
<reference evidence="2 3" key="1">
    <citation type="submission" date="2020-07" db="EMBL/GenBank/DDBJ databases">
        <title>Thermoactinomyces phylogeny.</title>
        <authorList>
            <person name="Dunlap C."/>
        </authorList>
    </citation>
    <scope>NUCLEOTIDE SEQUENCE [LARGE SCALE GENOMIC DNA]</scope>
    <source>
        <strain evidence="2 3">AMNI-1</strain>
    </source>
</reference>
<keyword evidence="2" id="KW-0863">Zinc-finger</keyword>
<evidence type="ECO:0000259" key="1">
    <source>
        <dbReference type="Pfam" id="PF13005"/>
    </source>
</evidence>
<feature type="domain" description="Transposase IS66 zinc-finger binding" evidence="1">
    <location>
        <begin position="3"/>
        <end position="22"/>
    </location>
</feature>
<sequence length="39" mass="4535">MILAKVKVIRYVRHVYACRHCKRQQPTCCQATPSTIFNA</sequence>
<organism evidence="2 3">
    <name type="scientific">Thermoactinomyces mirandus</name>
    <dbReference type="NCBI Taxonomy" id="2756294"/>
    <lineage>
        <taxon>Bacteria</taxon>
        <taxon>Bacillati</taxon>
        <taxon>Bacillota</taxon>
        <taxon>Bacilli</taxon>
        <taxon>Bacillales</taxon>
        <taxon>Thermoactinomycetaceae</taxon>
        <taxon>Thermoactinomyces</taxon>
    </lineage>
</organism>
<dbReference type="Proteomes" id="UP000538292">
    <property type="component" value="Unassembled WGS sequence"/>
</dbReference>
<evidence type="ECO:0000313" key="3">
    <source>
        <dbReference type="Proteomes" id="UP000538292"/>
    </source>
</evidence>
<comment type="caution">
    <text evidence="2">The sequence shown here is derived from an EMBL/GenBank/DDBJ whole genome shotgun (WGS) entry which is preliminary data.</text>
</comment>